<gene>
    <name evidence="1" type="ORF">FSCOSCO3_A031085</name>
</gene>
<keyword evidence="2" id="KW-1185">Reference proteome</keyword>
<organism evidence="1 2">
    <name type="scientific">Scomber scombrus</name>
    <name type="common">Atlantic mackerel</name>
    <name type="synonym">Scomber vernalis</name>
    <dbReference type="NCBI Taxonomy" id="13677"/>
    <lineage>
        <taxon>Eukaryota</taxon>
        <taxon>Metazoa</taxon>
        <taxon>Chordata</taxon>
        <taxon>Craniata</taxon>
        <taxon>Vertebrata</taxon>
        <taxon>Euteleostomi</taxon>
        <taxon>Actinopterygii</taxon>
        <taxon>Neopterygii</taxon>
        <taxon>Teleostei</taxon>
        <taxon>Neoteleostei</taxon>
        <taxon>Acanthomorphata</taxon>
        <taxon>Pelagiaria</taxon>
        <taxon>Scombriformes</taxon>
        <taxon>Scombridae</taxon>
        <taxon>Scomber</taxon>
    </lineage>
</organism>
<comment type="caution">
    <text evidence="1">The sequence shown here is derived from an EMBL/GenBank/DDBJ whole genome shotgun (WGS) entry which is preliminary data.</text>
</comment>
<dbReference type="Gene3D" id="1.20.5.340">
    <property type="match status" value="1"/>
</dbReference>
<sequence>MTTAVADDANDETDLAMVLRELQSLRTTITAINTKISTLDGFGATLDNVERRITEMNSSVDAVQKSFAELQQDITVNAKRLMEAEGRIGDT</sequence>
<dbReference type="Proteomes" id="UP001314229">
    <property type="component" value="Unassembled WGS sequence"/>
</dbReference>
<protein>
    <submittedName>
        <fullName evidence="1">Uncharacterized protein</fullName>
    </submittedName>
</protein>
<reference evidence="1 2" key="1">
    <citation type="submission" date="2024-01" db="EMBL/GenBank/DDBJ databases">
        <authorList>
            <person name="Alioto T."/>
            <person name="Alioto T."/>
            <person name="Gomez Garrido J."/>
        </authorList>
    </citation>
    <scope>NUCLEOTIDE SEQUENCE [LARGE SCALE GENOMIC DNA]</scope>
</reference>
<proteinExistence type="predicted"/>
<name>A0AAV1Q973_SCOSC</name>
<dbReference type="AlphaFoldDB" id="A0AAV1Q973"/>
<accession>A0AAV1Q973</accession>
<evidence type="ECO:0000313" key="1">
    <source>
        <dbReference type="EMBL" id="CAK6979126.1"/>
    </source>
</evidence>
<dbReference type="EMBL" id="CAWUFR010000551">
    <property type="protein sequence ID" value="CAK6979126.1"/>
    <property type="molecule type" value="Genomic_DNA"/>
</dbReference>
<evidence type="ECO:0000313" key="2">
    <source>
        <dbReference type="Proteomes" id="UP001314229"/>
    </source>
</evidence>